<keyword evidence="2" id="KW-1133">Transmembrane helix</keyword>
<keyword evidence="3" id="KW-0732">Signal</keyword>
<evidence type="ECO:0000256" key="1">
    <source>
        <dbReference type="PROSITE-ProRule" id="PRU00339"/>
    </source>
</evidence>
<dbReference type="Gene3D" id="1.25.40.10">
    <property type="entry name" value="Tetratricopeptide repeat domain"/>
    <property type="match status" value="1"/>
</dbReference>
<dbReference type="RefSeq" id="WP_183978948.1">
    <property type="nucleotide sequence ID" value="NZ_JACIBY010000016.1"/>
</dbReference>
<keyword evidence="5" id="KW-1185">Reference proteome</keyword>
<dbReference type="Proteomes" id="UP000541352">
    <property type="component" value="Unassembled WGS sequence"/>
</dbReference>
<dbReference type="SMART" id="SM00028">
    <property type="entry name" value="TPR"/>
    <property type="match status" value="2"/>
</dbReference>
<feature type="repeat" description="TPR" evidence="1">
    <location>
        <begin position="193"/>
        <end position="226"/>
    </location>
</feature>
<keyword evidence="1" id="KW-0802">TPR repeat</keyword>
<reference evidence="4 5" key="1">
    <citation type="submission" date="2020-08" db="EMBL/GenBank/DDBJ databases">
        <title>Genomic Encyclopedia of Type Strains, Phase IV (KMG-IV): sequencing the most valuable type-strain genomes for metagenomic binning, comparative biology and taxonomic classification.</title>
        <authorList>
            <person name="Goeker M."/>
        </authorList>
    </citation>
    <scope>NUCLEOTIDE SEQUENCE [LARGE SCALE GENOMIC DNA]</scope>
    <source>
        <strain evidence="4 5">DSM 17976</strain>
    </source>
</reference>
<organism evidence="4 5">
    <name type="scientific">Runella defluvii</name>
    <dbReference type="NCBI Taxonomy" id="370973"/>
    <lineage>
        <taxon>Bacteria</taxon>
        <taxon>Pseudomonadati</taxon>
        <taxon>Bacteroidota</taxon>
        <taxon>Cytophagia</taxon>
        <taxon>Cytophagales</taxon>
        <taxon>Spirosomataceae</taxon>
        <taxon>Runella</taxon>
    </lineage>
</organism>
<feature type="signal peptide" evidence="3">
    <location>
        <begin position="1"/>
        <end position="21"/>
    </location>
</feature>
<dbReference type="AlphaFoldDB" id="A0A7W5ZR02"/>
<dbReference type="Pfam" id="PF13424">
    <property type="entry name" value="TPR_12"/>
    <property type="match status" value="1"/>
</dbReference>
<evidence type="ECO:0000313" key="4">
    <source>
        <dbReference type="EMBL" id="MBB3841341.1"/>
    </source>
</evidence>
<feature type="chain" id="PRO_5031428075" evidence="3">
    <location>
        <begin position="22"/>
        <end position="559"/>
    </location>
</feature>
<dbReference type="InterPro" id="IPR019734">
    <property type="entry name" value="TPR_rpt"/>
</dbReference>
<evidence type="ECO:0000313" key="5">
    <source>
        <dbReference type="Proteomes" id="UP000541352"/>
    </source>
</evidence>
<evidence type="ECO:0000256" key="3">
    <source>
        <dbReference type="SAM" id="SignalP"/>
    </source>
</evidence>
<keyword evidence="2" id="KW-0472">Membrane</keyword>
<proteinExistence type="predicted"/>
<evidence type="ECO:0000256" key="2">
    <source>
        <dbReference type="SAM" id="Phobius"/>
    </source>
</evidence>
<dbReference type="SUPFAM" id="SSF48452">
    <property type="entry name" value="TPR-like"/>
    <property type="match status" value="1"/>
</dbReference>
<feature type="transmembrane region" description="Helical" evidence="2">
    <location>
        <begin position="382"/>
        <end position="402"/>
    </location>
</feature>
<protein>
    <submittedName>
        <fullName evidence="4">Tetratricopeptide (TPR) repeat protein</fullName>
    </submittedName>
</protein>
<keyword evidence="2" id="KW-0812">Transmembrane</keyword>
<dbReference type="EMBL" id="JACIBY010000016">
    <property type="protein sequence ID" value="MBB3841341.1"/>
    <property type="molecule type" value="Genomic_DNA"/>
</dbReference>
<gene>
    <name evidence="4" type="ORF">FHS57_005369</name>
</gene>
<comment type="caution">
    <text evidence="4">The sequence shown here is derived from an EMBL/GenBank/DDBJ whole genome shotgun (WGS) entry which is preliminary data.</text>
</comment>
<sequence>MSRLVVVISWVIMSSTLQLNAQQAFSVKQKRVRFLIDLSYQFVGNDLSKRYQSQLDSVQKVAANESDERSLAYLEVIQLRMKKEEATQEKEIKRYAAQLEKITKITPYDDLKAYYFFWRGSEAFDNKDYTTGLPLLFKARKLLEETYYGKYPPSIYYYIGFFSMYYFFEDYKMAALQCQIALKEPPNAVFSPMGIYNNLGLCYLKMKQYDEAEKAFKQGIDAAKVQKHYNFEVLLRGNLGNLLRLQGKYKEALPYLYEEARVNEKAIPENAVISRFYIANALIMLDSLEKARTFLRPPTMPMPIWTYPTYDLIHYETTALYYTKMGNFSLASRFKDSLLTLKDSLKIKLDYKKVVVLESSLQAEKYINERRTLQSDVKNERIVRNVIIGFLFLLFLGIVYWLNERGKQEKRLQMEKRQRAEEMLRHANQQLEQYLVYIKEKNVLIEQISAQMKEEEEPKLEPDVAETTLNNLQKSILLTEKDWTEFKSLFEQVFPYFFENLSKKYPDLTAAEVRLTALEKLNLTDRVKGNMLGISADSVKKTRYRLRKKYPTLIENTPL</sequence>
<name>A0A7W5ZR02_9BACT</name>
<dbReference type="InterPro" id="IPR011990">
    <property type="entry name" value="TPR-like_helical_dom_sf"/>
</dbReference>
<accession>A0A7W5ZR02</accession>
<dbReference type="PROSITE" id="PS50005">
    <property type="entry name" value="TPR"/>
    <property type="match status" value="1"/>
</dbReference>